<dbReference type="EMBL" id="JACONT010000010">
    <property type="protein sequence ID" value="MBC3941367.1"/>
    <property type="molecule type" value="Genomic_DNA"/>
</dbReference>
<sequence>MENAKALLAHLQVALDIADTQEDHLISAHLSLPMQILADRIAHGEPPTEPD</sequence>
<dbReference type="RefSeq" id="WP_187503133.1">
    <property type="nucleotide sequence ID" value="NZ_CP162536.1"/>
</dbReference>
<comment type="caution">
    <text evidence="1">The sequence shown here is derived from an EMBL/GenBank/DDBJ whole genome shotgun (WGS) entry which is preliminary data.</text>
</comment>
<gene>
    <name evidence="1" type="ORF">H8S47_06650</name>
</gene>
<evidence type="ECO:0000313" key="2">
    <source>
        <dbReference type="Proteomes" id="UP000597613"/>
    </source>
</evidence>
<proteinExistence type="predicted"/>
<accession>A0ABR7ALN4</accession>
<evidence type="ECO:0000313" key="1">
    <source>
        <dbReference type="EMBL" id="MBC3941367.1"/>
    </source>
</evidence>
<dbReference type="Proteomes" id="UP000597613">
    <property type="component" value="Unassembled WGS sequence"/>
</dbReference>
<protein>
    <submittedName>
        <fullName evidence="1">Uncharacterized protein</fullName>
    </submittedName>
</protein>
<organism evidence="1 2">
    <name type="scientific">Sphingomonas albertensis</name>
    <dbReference type="NCBI Taxonomy" id="2762591"/>
    <lineage>
        <taxon>Bacteria</taxon>
        <taxon>Pseudomonadati</taxon>
        <taxon>Pseudomonadota</taxon>
        <taxon>Alphaproteobacteria</taxon>
        <taxon>Sphingomonadales</taxon>
        <taxon>Sphingomonadaceae</taxon>
        <taxon>Sphingomonas</taxon>
    </lineage>
</organism>
<name>A0ABR7ALN4_9SPHN</name>
<reference evidence="1 2" key="1">
    <citation type="submission" date="2020-08" db="EMBL/GenBank/DDBJ databases">
        <title>Putative novel bacterial strains isolated from necrotic wheat leaf tissues caused by Xanthomonas translucens.</title>
        <authorList>
            <person name="Tambong J.T."/>
        </authorList>
    </citation>
    <scope>NUCLEOTIDE SEQUENCE [LARGE SCALE GENOMIC DNA]</scope>
    <source>
        <strain evidence="2">DOAB 1063</strain>
    </source>
</reference>
<keyword evidence="2" id="KW-1185">Reference proteome</keyword>